<dbReference type="AlphaFoldDB" id="A0AAV4BAV5"/>
<dbReference type="Proteomes" id="UP000735302">
    <property type="component" value="Unassembled WGS sequence"/>
</dbReference>
<comment type="caution">
    <text evidence="2">The sequence shown here is derived from an EMBL/GenBank/DDBJ whole genome shotgun (WGS) entry which is preliminary data.</text>
</comment>
<sequence length="162" mass="17416">MECPTSSSKSQSPSKSRPPSPAQKPPRSSAFLLTSLPLHPRGPCDGGGEATQENQRLGGPAEGWPAKQQIMDTVVQWNIRGLRSNFEELRLLLNRLQSAVVVLQKCRLGEGQSPPRGYTLLPPQGVSSGGEVALLIRNGTRFSEIVLNTGLHVAAATLAWKI</sequence>
<evidence type="ECO:0000256" key="1">
    <source>
        <dbReference type="SAM" id="MobiDB-lite"/>
    </source>
</evidence>
<feature type="compositionally biased region" description="Low complexity" evidence="1">
    <location>
        <begin position="1"/>
        <end position="15"/>
    </location>
</feature>
<dbReference type="EMBL" id="BLXT01004656">
    <property type="protein sequence ID" value="GFO16293.1"/>
    <property type="molecule type" value="Genomic_DNA"/>
</dbReference>
<feature type="region of interest" description="Disordered" evidence="1">
    <location>
        <begin position="1"/>
        <end position="65"/>
    </location>
</feature>
<dbReference type="SUPFAM" id="SSF56219">
    <property type="entry name" value="DNase I-like"/>
    <property type="match status" value="1"/>
</dbReference>
<dbReference type="Gene3D" id="3.60.10.10">
    <property type="entry name" value="Endonuclease/exonuclease/phosphatase"/>
    <property type="match status" value="1"/>
</dbReference>
<evidence type="ECO:0000313" key="2">
    <source>
        <dbReference type="EMBL" id="GFO16293.1"/>
    </source>
</evidence>
<dbReference type="InterPro" id="IPR036691">
    <property type="entry name" value="Endo/exonu/phosph_ase_sf"/>
</dbReference>
<organism evidence="2 3">
    <name type="scientific">Plakobranchus ocellatus</name>
    <dbReference type="NCBI Taxonomy" id="259542"/>
    <lineage>
        <taxon>Eukaryota</taxon>
        <taxon>Metazoa</taxon>
        <taxon>Spiralia</taxon>
        <taxon>Lophotrochozoa</taxon>
        <taxon>Mollusca</taxon>
        <taxon>Gastropoda</taxon>
        <taxon>Heterobranchia</taxon>
        <taxon>Euthyneura</taxon>
        <taxon>Panpulmonata</taxon>
        <taxon>Sacoglossa</taxon>
        <taxon>Placobranchoidea</taxon>
        <taxon>Plakobranchidae</taxon>
        <taxon>Plakobranchus</taxon>
    </lineage>
</organism>
<protein>
    <submittedName>
        <fullName evidence="2">Uncharacterized protein</fullName>
    </submittedName>
</protein>
<reference evidence="2 3" key="1">
    <citation type="journal article" date="2021" name="Elife">
        <title>Chloroplast acquisition without the gene transfer in kleptoplastic sea slugs, Plakobranchus ocellatus.</title>
        <authorList>
            <person name="Maeda T."/>
            <person name="Takahashi S."/>
            <person name="Yoshida T."/>
            <person name="Shimamura S."/>
            <person name="Takaki Y."/>
            <person name="Nagai Y."/>
            <person name="Toyoda A."/>
            <person name="Suzuki Y."/>
            <person name="Arimoto A."/>
            <person name="Ishii H."/>
            <person name="Satoh N."/>
            <person name="Nishiyama T."/>
            <person name="Hasebe M."/>
            <person name="Maruyama T."/>
            <person name="Minagawa J."/>
            <person name="Obokata J."/>
            <person name="Shigenobu S."/>
        </authorList>
    </citation>
    <scope>NUCLEOTIDE SEQUENCE [LARGE SCALE GENOMIC DNA]</scope>
</reference>
<accession>A0AAV4BAV5</accession>
<evidence type="ECO:0000313" key="3">
    <source>
        <dbReference type="Proteomes" id="UP000735302"/>
    </source>
</evidence>
<keyword evidence="3" id="KW-1185">Reference proteome</keyword>
<proteinExistence type="predicted"/>
<name>A0AAV4BAV5_9GAST</name>
<gene>
    <name evidence="2" type="ORF">PoB_004279800</name>
</gene>